<evidence type="ECO:0000256" key="8">
    <source>
        <dbReference type="SAM" id="MobiDB-lite"/>
    </source>
</evidence>
<dbReference type="AlphaFoldDB" id="A0A834VB28"/>
<evidence type="ECO:0000256" key="2">
    <source>
        <dbReference type="ARBA" id="ARBA00012552"/>
    </source>
</evidence>
<accession>A0A834VB28</accession>
<dbReference type="InterPro" id="IPR002464">
    <property type="entry name" value="DNA/RNA_helicase_DEAH_CS"/>
</dbReference>
<dbReference type="GO" id="GO:0003724">
    <property type="term" value="F:RNA helicase activity"/>
    <property type="evidence" value="ECO:0007669"/>
    <property type="project" value="UniProtKB-EC"/>
</dbReference>
<keyword evidence="4" id="KW-0378">Hydrolase</keyword>
<dbReference type="InterPro" id="IPR014001">
    <property type="entry name" value="Helicase_ATP-bd"/>
</dbReference>
<dbReference type="EnsemblMetazoa" id="SSS_858s_mrna">
    <property type="protein sequence ID" value="KAF7489015.1"/>
    <property type="gene ID" value="SSS_858"/>
</dbReference>
<dbReference type="PROSITE" id="PS51194">
    <property type="entry name" value="HELICASE_CTER"/>
    <property type="match status" value="1"/>
</dbReference>
<dbReference type="GO" id="GO:0005730">
    <property type="term" value="C:nucleolus"/>
    <property type="evidence" value="ECO:0007669"/>
    <property type="project" value="TreeGrafter"/>
</dbReference>
<dbReference type="Pfam" id="PF23362">
    <property type="entry name" value="DHX37_C"/>
    <property type="match status" value="1"/>
</dbReference>
<evidence type="ECO:0000256" key="3">
    <source>
        <dbReference type="ARBA" id="ARBA00022741"/>
    </source>
</evidence>
<dbReference type="EC" id="3.6.4.13" evidence="2"/>
<dbReference type="Pfam" id="PF00271">
    <property type="entry name" value="Helicase_C"/>
    <property type="match status" value="1"/>
</dbReference>
<dbReference type="Pfam" id="PF21010">
    <property type="entry name" value="HA2_C"/>
    <property type="match status" value="1"/>
</dbReference>
<evidence type="ECO:0000256" key="1">
    <source>
        <dbReference type="ARBA" id="ARBA00008792"/>
    </source>
</evidence>
<dbReference type="GO" id="GO:0005524">
    <property type="term" value="F:ATP binding"/>
    <property type="evidence" value="ECO:0007669"/>
    <property type="project" value="UniProtKB-KW"/>
</dbReference>
<dbReference type="OrthoDB" id="10025033at2759"/>
<dbReference type="GO" id="GO:0016787">
    <property type="term" value="F:hydrolase activity"/>
    <property type="evidence" value="ECO:0007669"/>
    <property type="project" value="UniProtKB-KW"/>
</dbReference>
<evidence type="ECO:0000313" key="13">
    <source>
        <dbReference type="Proteomes" id="UP000070412"/>
    </source>
</evidence>
<keyword evidence="5 11" id="KW-0347">Helicase</keyword>
<dbReference type="SMART" id="SM00487">
    <property type="entry name" value="DEXDc"/>
    <property type="match status" value="1"/>
</dbReference>
<dbReference type="Proteomes" id="UP000070412">
    <property type="component" value="Unassembled WGS sequence"/>
</dbReference>
<dbReference type="SMART" id="SM00847">
    <property type="entry name" value="HA2"/>
    <property type="match status" value="1"/>
</dbReference>
<evidence type="ECO:0000256" key="4">
    <source>
        <dbReference type="ARBA" id="ARBA00022801"/>
    </source>
</evidence>
<dbReference type="InterPro" id="IPR056371">
    <property type="entry name" value="DHX37-like_C"/>
</dbReference>
<comment type="similarity">
    <text evidence="1">Belongs to the DEAD box helicase family. DEAH subfamily.</text>
</comment>
<dbReference type="PANTHER" id="PTHR18934">
    <property type="entry name" value="ATP-DEPENDENT RNA HELICASE"/>
    <property type="match status" value="1"/>
</dbReference>
<evidence type="ECO:0000259" key="10">
    <source>
        <dbReference type="PROSITE" id="PS51194"/>
    </source>
</evidence>
<evidence type="ECO:0000256" key="7">
    <source>
        <dbReference type="ARBA" id="ARBA00047984"/>
    </source>
</evidence>
<keyword evidence="6" id="KW-0067">ATP-binding</keyword>
<dbReference type="SMART" id="SM00490">
    <property type="entry name" value="HELICc"/>
    <property type="match status" value="1"/>
</dbReference>
<dbReference type="EMBL" id="WVUK01000065">
    <property type="protein sequence ID" value="KAF7489015.1"/>
    <property type="molecule type" value="Genomic_DNA"/>
</dbReference>
<evidence type="ECO:0000256" key="5">
    <source>
        <dbReference type="ARBA" id="ARBA00022806"/>
    </source>
</evidence>
<name>A0A834VB28_SARSC</name>
<dbReference type="SUPFAM" id="SSF52540">
    <property type="entry name" value="P-loop containing nucleoside triphosphate hydrolases"/>
    <property type="match status" value="1"/>
</dbReference>
<dbReference type="FunFam" id="3.40.50.300:FF:000637">
    <property type="entry name" value="ATP-dependent RNA helicase DHX37/DHR1"/>
    <property type="match status" value="1"/>
</dbReference>
<feature type="domain" description="Helicase ATP-binding" evidence="9">
    <location>
        <begin position="287"/>
        <end position="454"/>
    </location>
</feature>
<evidence type="ECO:0000313" key="11">
    <source>
        <dbReference type="EMBL" id="KAF7489015.1"/>
    </source>
</evidence>
<dbReference type="Gene3D" id="1.20.120.1080">
    <property type="match status" value="1"/>
</dbReference>
<dbReference type="GO" id="GO:0003723">
    <property type="term" value="F:RNA binding"/>
    <property type="evidence" value="ECO:0007669"/>
    <property type="project" value="TreeGrafter"/>
</dbReference>
<comment type="catalytic activity">
    <reaction evidence="7">
        <text>ATP + H2O = ADP + phosphate + H(+)</text>
        <dbReference type="Rhea" id="RHEA:13065"/>
        <dbReference type="ChEBI" id="CHEBI:15377"/>
        <dbReference type="ChEBI" id="CHEBI:15378"/>
        <dbReference type="ChEBI" id="CHEBI:30616"/>
        <dbReference type="ChEBI" id="CHEBI:43474"/>
        <dbReference type="ChEBI" id="CHEBI:456216"/>
        <dbReference type="EC" id="3.6.4.13"/>
    </reaction>
</comment>
<feature type="compositionally biased region" description="Acidic residues" evidence="8">
    <location>
        <begin position="172"/>
        <end position="184"/>
    </location>
</feature>
<feature type="region of interest" description="Disordered" evidence="8">
    <location>
        <begin position="531"/>
        <end position="604"/>
    </location>
</feature>
<proteinExistence type="inferred from homology"/>
<evidence type="ECO:0000256" key="6">
    <source>
        <dbReference type="ARBA" id="ARBA00022840"/>
    </source>
</evidence>
<evidence type="ECO:0000313" key="12">
    <source>
        <dbReference type="EnsemblMetazoa" id="KAF7489015.1"/>
    </source>
</evidence>
<dbReference type="PROSITE" id="PS00690">
    <property type="entry name" value="DEAH_ATP_HELICASE"/>
    <property type="match status" value="1"/>
</dbReference>
<organism evidence="11">
    <name type="scientific">Sarcoptes scabiei</name>
    <name type="common">Itch mite</name>
    <name type="synonym">Acarus scabiei</name>
    <dbReference type="NCBI Taxonomy" id="52283"/>
    <lineage>
        <taxon>Eukaryota</taxon>
        <taxon>Metazoa</taxon>
        <taxon>Ecdysozoa</taxon>
        <taxon>Arthropoda</taxon>
        <taxon>Chelicerata</taxon>
        <taxon>Arachnida</taxon>
        <taxon>Acari</taxon>
        <taxon>Acariformes</taxon>
        <taxon>Sarcoptiformes</taxon>
        <taxon>Astigmata</taxon>
        <taxon>Psoroptidia</taxon>
        <taxon>Sarcoptoidea</taxon>
        <taxon>Sarcoptidae</taxon>
        <taxon>Sarcoptinae</taxon>
        <taxon>Sarcoptes</taxon>
    </lineage>
</organism>
<feature type="compositionally biased region" description="Basic and acidic residues" evidence="8">
    <location>
        <begin position="32"/>
        <end position="50"/>
    </location>
</feature>
<keyword evidence="3" id="KW-0547">Nucleotide-binding</keyword>
<sequence>MPKSKSMVTVDFDVDETKYDESNRFILVKDNGVDNKESKTKQRSKKEAKLKSQLLSKKKRKKLEKILERKNRKFNRANLIDELRQYQLKDSEYNQMPTTSVIQTVGKRKIDKLLELYNSINNDNSQQQSGEASKFSHKKYKIQRVRSKNNEKNFFRNDPSVLGFDKDSETCSSDDDEIEREEQEEIKTTLDKIPRTITNEEDLSVEIITNHENFKADVEEKNDQNDENVKKAGFSEKNVSIVTESVTQTTTKPEEKIKTVFVQVDRSEEIQKLRLKLPILCEEHTVMDAINHNRVVIICGETGSGKTTQVPQFLYEAGYALNDKKIAITEPRRVAAISMSKRVAYEMNLTESEVSYQIRYEGNVSDRTRIKFMTDGILLKEIESDFLLKQYSAVVIDEAHERSLFSDILIGFLSKISEMRYEKGDPLKLIIMSATLKIEEFIRNSRLFSEPPPVIKINSRQYPVTVHYAKRTNPNYLHEAYKTVCKIHSHSPPGSILVFVTGRNEVQYLVRMLKNKFPMGQHDKFVENLSSVSKESQENSTDENHPSTIHLDSFSVDPIENEEEDAEETDEKSNNSTKLFINDSDEDEEFEKTKNDSDESDNDDCFLEDDGWDLTKEPLYCLPFYSMLSNEKQMLIFKKPPANCRLCVIATNVAETSLTIPNIKYVIDTGKVKNKLYDKVTSVSTFLIEWISKASANQRSGRAGRTSAGHCYRLYSSAVYNDFIEHPMPEILSKPVDNLYLQLKAIGIEDVGKFPFVTRPEFETLKAAEKRLLMLGALERKKFLDLNSKALFCSKITSLGQVMANFPVHPRYSKMLCLSIQSNLMPYSLAIISAFTVQELFASDIINDHREGRKISPFFSSPLCQTLGDLMPLLEIFHTIDKENFSRKFCEIHGLRYKAVVEMKKLRQLLQNALNRIDDRCYLPQFQNQLRTISLNYEIPNEIQIKNLRQLFICCFPDHIAKQIKTITTTETNEDGEVIKKVKKSVKNCYQTIEVEDFVYIPSQSILFNENFEYVVYQEIFESGKLFMRNVVPIESEWLPLYAKQFCSLSSPLNDPGPRYDSKDDQIKCFRSSTFGPLNWEMPSIEMEYPNTIEKFCFFAHFLFKGSVIEWFGNNIDHLNSSTIVFTKSWAMIQPKAEKVVKLLMNNKICSKKALIERWKSNKNFLLTEYLEWINDDRKAYVRKKWPPI</sequence>
<dbReference type="InterPro" id="IPR001650">
    <property type="entry name" value="Helicase_C-like"/>
</dbReference>
<feature type="region of interest" description="Disordered" evidence="8">
    <location>
        <begin position="165"/>
        <end position="184"/>
    </location>
</feature>
<gene>
    <name evidence="11" type="primary">SSS_858g</name>
    <name evidence="11" type="ORF">SSS_858</name>
</gene>
<protein>
    <recommendedName>
        <fullName evidence="2">RNA helicase</fullName>
        <ecNumber evidence="2">3.6.4.13</ecNumber>
    </recommendedName>
</protein>
<dbReference type="InterPro" id="IPR011709">
    <property type="entry name" value="DEAD-box_helicase_OB_fold"/>
</dbReference>
<dbReference type="PANTHER" id="PTHR18934:SF99">
    <property type="entry name" value="ATP-DEPENDENT RNA HELICASE DHX37-RELATED"/>
    <property type="match status" value="1"/>
</dbReference>
<dbReference type="Gene3D" id="3.40.50.300">
    <property type="entry name" value="P-loop containing nucleotide triphosphate hydrolases"/>
    <property type="match status" value="3"/>
</dbReference>
<dbReference type="InterPro" id="IPR027417">
    <property type="entry name" value="P-loop_NTPase"/>
</dbReference>
<dbReference type="CDD" id="cd18791">
    <property type="entry name" value="SF2_C_RHA"/>
    <property type="match status" value="1"/>
</dbReference>
<evidence type="ECO:0000259" key="9">
    <source>
        <dbReference type="PROSITE" id="PS51192"/>
    </source>
</evidence>
<feature type="region of interest" description="Disordered" evidence="8">
    <location>
        <begin position="32"/>
        <end position="52"/>
    </location>
</feature>
<dbReference type="PROSITE" id="PS51192">
    <property type="entry name" value="HELICASE_ATP_BIND_1"/>
    <property type="match status" value="1"/>
</dbReference>
<dbReference type="Pfam" id="PF00270">
    <property type="entry name" value="DEAD"/>
    <property type="match status" value="1"/>
</dbReference>
<keyword evidence="13" id="KW-1185">Reference proteome</keyword>
<reference evidence="11" key="2">
    <citation type="submission" date="2020-01" db="EMBL/GenBank/DDBJ databases">
        <authorList>
            <person name="Korhonen P.K.K."/>
            <person name="Guangxu M.G."/>
            <person name="Wang T.W."/>
            <person name="Stroehlein A.J.S."/>
            <person name="Young N.D."/>
            <person name="Ang C.-S.A."/>
            <person name="Fernando D.W.F."/>
            <person name="Lu H.L."/>
            <person name="Taylor S.T."/>
            <person name="Ehtesham M.E.M."/>
            <person name="Najaraj S.H.N."/>
            <person name="Harsha G.H.G."/>
            <person name="Madugundu A.M."/>
            <person name="Renuse S.R."/>
            <person name="Holt D.H."/>
            <person name="Pandey A.P."/>
            <person name="Papenfuss A.P."/>
            <person name="Gasser R.B.G."/>
            <person name="Fischer K.F."/>
        </authorList>
    </citation>
    <scope>NUCLEOTIDE SEQUENCE</scope>
    <source>
        <strain evidence="11">SSS_KF_BRIS2020</strain>
    </source>
</reference>
<dbReference type="InterPro" id="IPR007502">
    <property type="entry name" value="Helicase-assoc_dom"/>
</dbReference>
<dbReference type="CDD" id="cd17982">
    <property type="entry name" value="DEXHc_DHX37"/>
    <property type="match status" value="1"/>
</dbReference>
<reference evidence="13" key="1">
    <citation type="journal article" date="2020" name="PLoS Negl. Trop. Dis.">
        <title>High-quality nuclear genome for Sarcoptes scabiei-A critical resource for a neglected parasite.</title>
        <authorList>
            <person name="Korhonen P.K."/>
            <person name="Gasser R.B."/>
            <person name="Ma G."/>
            <person name="Wang T."/>
            <person name="Stroehlein A.J."/>
            <person name="Young N.D."/>
            <person name="Ang C.S."/>
            <person name="Fernando D.D."/>
            <person name="Lu H.C."/>
            <person name="Taylor S."/>
            <person name="Reynolds S.L."/>
            <person name="Mofiz E."/>
            <person name="Najaraj S.H."/>
            <person name="Gowda H."/>
            <person name="Madugundu A."/>
            <person name="Renuse S."/>
            <person name="Holt D."/>
            <person name="Pandey A."/>
            <person name="Papenfuss A.T."/>
            <person name="Fischer K."/>
        </authorList>
    </citation>
    <scope>NUCLEOTIDE SEQUENCE [LARGE SCALE GENOMIC DNA]</scope>
</reference>
<dbReference type="InterPro" id="IPR011545">
    <property type="entry name" value="DEAD/DEAH_box_helicase_dom"/>
</dbReference>
<feature type="compositionally biased region" description="Acidic residues" evidence="8">
    <location>
        <begin position="559"/>
        <end position="570"/>
    </location>
</feature>
<dbReference type="Pfam" id="PF07717">
    <property type="entry name" value="OB_NTP_bind"/>
    <property type="match status" value="1"/>
</dbReference>
<dbReference type="GO" id="GO:0000462">
    <property type="term" value="P:maturation of SSU-rRNA from tricistronic rRNA transcript (SSU-rRNA, 5.8S rRNA, LSU-rRNA)"/>
    <property type="evidence" value="ECO:0007669"/>
    <property type="project" value="TreeGrafter"/>
</dbReference>
<reference evidence="12" key="3">
    <citation type="submission" date="2022-06" db="UniProtKB">
        <authorList>
            <consortium name="EnsemblMetazoa"/>
        </authorList>
    </citation>
    <scope>IDENTIFICATION</scope>
</reference>
<feature type="domain" description="Helicase C-terminal" evidence="10">
    <location>
        <begin position="561"/>
        <end position="747"/>
    </location>
</feature>